<sequence length="52" mass="5601">MASSDESVRFVEESRPGEDPSEATSRMASSQSVGPSGSRRRSLRQMGLPFAV</sequence>
<feature type="region of interest" description="Disordered" evidence="1">
    <location>
        <begin position="1"/>
        <end position="52"/>
    </location>
</feature>
<protein>
    <submittedName>
        <fullName evidence="2">Uncharacterized protein</fullName>
    </submittedName>
</protein>
<dbReference type="AlphaFoldDB" id="A0AAW2S132"/>
<evidence type="ECO:0000313" key="2">
    <source>
        <dbReference type="EMBL" id="KAL0386185.1"/>
    </source>
</evidence>
<reference evidence="2" key="2">
    <citation type="journal article" date="2024" name="Plant">
        <title>Genomic evolution and insights into agronomic trait innovations of Sesamum species.</title>
        <authorList>
            <person name="Miao H."/>
            <person name="Wang L."/>
            <person name="Qu L."/>
            <person name="Liu H."/>
            <person name="Sun Y."/>
            <person name="Le M."/>
            <person name="Wang Q."/>
            <person name="Wei S."/>
            <person name="Zheng Y."/>
            <person name="Lin W."/>
            <person name="Duan Y."/>
            <person name="Cao H."/>
            <person name="Xiong S."/>
            <person name="Wang X."/>
            <person name="Wei L."/>
            <person name="Li C."/>
            <person name="Ma Q."/>
            <person name="Ju M."/>
            <person name="Zhao R."/>
            <person name="Li G."/>
            <person name="Mu C."/>
            <person name="Tian Q."/>
            <person name="Mei H."/>
            <person name="Zhang T."/>
            <person name="Gao T."/>
            <person name="Zhang H."/>
        </authorList>
    </citation>
    <scope>NUCLEOTIDE SEQUENCE</scope>
    <source>
        <strain evidence="2">G02</strain>
    </source>
</reference>
<name>A0AAW2S132_SESRA</name>
<evidence type="ECO:0000256" key="1">
    <source>
        <dbReference type="SAM" id="MobiDB-lite"/>
    </source>
</evidence>
<feature type="compositionally biased region" description="Polar residues" evidence="1">
    <location>
        <begin position="22"/>
        <end position="35"/>
    </location>
</feature>
<organism evidence="2">
    <name type="scientific">Sesamum radiatum</name>
    <name type="common">Black benniseed</name>
    <dbReference type="NCBI Taxonomy" id="300843"/>
    <lineage>
        <taxon>Eukaryota</taxon>
        <taxon>Viridiplantae</taxon>
        <taxon>Streptophyta</taxon>
        <taxon>Embryophyta</taxon>
        <taxon>Tracheophyta</taxon>
        <taxon>Spermatophyta</taxon>
        <taxon>Magnoliopsida</taxon>
        <taxon>eudicotyledons</taxon>
        <taxon>Gunneridae</taxon>
        <taxon>Pentapetalae</taxon>
        <taxon>asterids</taxon>
        <taxon>lamiids</taxon>
        <taxon>Lamiales</taxon>
        <taxon>Pedaliaceae</taxon>
        <taxon>Sesamum</taxon>
    </lineage>
</organism>
<proteinExistence type="predicted"/>
<reference evidence="2" key="1">
    <citation type="submission" date="2020-06" db="EMBL/GenBank/DDBJ databases">
        <authorList>
            <person name="Li T."/>
            <person name="Hu X."/>
            <person name="Zhang T."/>
            <person name="Song X."/>
            <person name="Zhang H."/>
            <person name="Dai N."/>
            <person name="Sheng W."/>
            <person name="Hou X."/>
            <person name="Wei L."/>
        </authorList>
    </citation>
    <scope>NUCLEOTIDE SEQUENCE</scope>
    <source>
        <strain evidence="2">G02</strain>
        <tissue evidence="2">Leaf</tissue>
    </source>
</reference>
<gene>
    <name evidence="2" type="ORF">Sradi_3012800</name>
</gene>
<dbReference type="EMBL" id="JACGWJ010000012">
    <property type="protein sequence ID" value="KAL0386185.1"/>
    <property type="molecule type" value="Genomic_DNA"/>
</dbReference>
<accession>A0AAW2S132</accession>
<comment type="caution">
    <text evidence="2">The sequence shown here is derived from an EMBL/GenBank/DDBJ whole genome shotgun (WGS) entry which is preliminary data.</text>
</comment>
<feature type="compositionally biased region" description="Basic and acidic residues" evidence="1">
    <location>
        <begin position="1"/>
        <end position="18"/>
    </location>
</feature>